<feature type="transmembrane region" description="Helical" evidence="1">
    <location>
        <begin position="70"/>
        <end position="88"/>
    </location>
</feature>
<sequence>MTRFVVFCQKVILGCSFASSGIVQSFGDSSKNIFLSPWIAEQEKARLLQQEETSAIGYLIWFRVPRQSPAFWIFTTYSALTTLVRVVISAG</sequence>
<keyword evidence="1" id="KW-1133">Transmembrane helix</keyword>
<keyword evidence="1" id="KW-0812">Transmembrane</keyword>
<gene>
    <name evidence="2" type="ORF">SS50377_18891</name>
</gene>
<accession>V6LBC7</accession>
<name>V6LBC7_9EUKA</name>
<organism evidence="2">
    <name type="scientific">Spironucleus salmonicida</name>
    <dbReference type="NCBI Taxonomy" id="348837"/>
    <lineage>
        <taxon>Eukaryota</taxon>
        <taxon>Metamonada</taxon>
        <taxon>Diplomonadida</taxon>
        <taxon>Hexamitidae</taxon>
        <taxon>Hexamitinae</taxon>
        <taxon>Spironucleus</taxon>
    </lineage>
</organism>
<evidence type="ECO:0000256" key="1">
    <source>
        <dbReference type="SAM" id="Phobius"/>
    </source>
</evidence>
<protein>
    <submittedName>
        <fullName evidence="2">Uncharacterized protein</fullName>
    </submittedName>
</protein>
<dbReference type="EMBL" id="KI546169">
    <property type="protein sequence ID" value="EST41553.1"/>
    <property type="molecule type" value="Genomic_DNA"/>
</dbReference>
<proteinExistence type="predicted"/>
<evidence type="ECO:0000313" key="2">
    <source>
        <dbReference type="EMBL" id="EST41553.1"/>
    </source>
</evidence>
<reference evidence="2" key="1">
    <citation type="journal article" date="2014" name="PLoS Genet.">
        <title>The Genome of Spironucleus salmonicida Highlights a Fish Pathogen Adapted to Fluctuating Environments.</title>
        <authorList>
            <person name="Xu F."/>
            <person name="Jerlstrom-Hultqvist J."/>
            <person name="Einarsson E."/>
            <person name="Astvaldsson A."/>
            <person name="Svard S.G."/>
            <person name="Andersson J.O."/>
        </authorList>
    </citation>
    <scope>NUCLEOTIDE SEQUENCE</scope>
</reference>
<dbReference type="AlphaFoldDB" id="V6LBC7"/>
<keyword evidence="1" id="KW-0472">Membrane</keyword>